<evidence type="ECO:0000256" key="5">
    <source>
        <dbReference type="ARBA" id="ARBA00022691"/>
    </source>
</evidence>
<dbReference type="GO" id="GO:0005829">
    <property type="term" value="C:cytosol"/>
    <property type="evidence" value="ECO:0007669"/>
    <property type="project" value="TreeGrafter"/>
</dbReference>
<comment type="catalytic activity">
    <reaction evidence="7">
        <text>adenosine(1518)/adenosine(1519) in 16S rRNA + 4 S-adenosyl-L-methionine = N(6)-dimethyladenosine(1518)/N(6)-dimethyladenosine(1519) in 16S rRNA + 4 S-adenosyl-L-homocysteine + 4 H(+)</text>
        <dbReference type="Rhea" id="RHEA:19609"/>
        <dbReference type="Rhea" id="RHEA-COMP:10232"/>
        <dbReference type="Rhea" id="RHEA-COMP:10233"/>
        <dbReference type="ChEBI" id="CHEBI:15378"/>
        <dbReference type="ChEBI" id="CHEBI:57856"/>
        <dbReference type="ChEBI" id="CHEBI:59789"/>
        <dbReference type="ChEBI" id="CHEBI:74411"/>
        <dbReference type="ChEBI" id="CHEBI:74493"/>
        <dbReference type="EC" id="2.1.1.182"/>
    </reaction>
</comment>
<dbReference type="SMART" id="SM00650">
    <property type="entry name" value="rADc"/>
    <property type="match status" value="1"/>
</dbReference>
<name>A0AB33Z0G7_9GAMM</name>
<dbReference type="NCBIfam" id="TIGR00755">
    <property type="entry name" value="ksgA"/>
    <property type="match status" value="1"/>
</dbReference>
<dbReference type="InterPro" id="IPR001737">
    <property type="entry name" value="KsgA/Erm"/>
</dbReference>
<feature type="binding site" evidence="7 8">
    <location>
        <position position="41"/>
    </location>
    <ligand>
        <name>S-adenosyl-L-methionine</name>
        <dbReference type="ChEBI" id="CHEBI:59789"/>
    </ligand>
</feature>
<keyword evidence="6 7" id="KW-0694">RNA-binding</keyword>
<keyword evidence="3 7" id="KW-0489">Methyltransferase</keyword>
<sequence length="261" mass="29661">MNKQHKARKRFGQNFLQDSQIIHQIIMAINPIATEHLVEIGPGQGAITEPLLDAQCELDVVELDRDLVEQLTSRFSHIDRFTLHSADALTFDFAALDHGQPLRVIGNLPYNISTPLLFHLLTQASHIKDMHFMLQKEIVNRLQAQPGSKQFGRLSIMVQLHCQVEALFDVEPECFHPQPKVMSSIVRITPYRQQKYLIDDMQLFETIVKAAFSQRRKTIKNTLKNICDDNALDAANIAPSLRAEALTIDDFVNLSNQLSRA</sequence>
<proteinExistence type="inferred from homology"/>
<protein>
    <recommendedName>
        <fullName evidence="7">Ribosomal RNA small subunit methyltransferase A</fullName>
        <ecNumber evidence="7">2.1.1.182</ecNumber>
    </recommendedName>
    <alternativeName>
        <fullName evidence="7">16S rRNA (adenine(1518)-N(6)/adenine(1519)-N(6))-dimethyltransferase</fullName>
    </alternativeName>
    <alternativeName>
        <fullName evidence="7">16S rRNA dimethyladenosine transferase</fullName>
    </alternativeName>
    <alternativeName>
        <fullName evidence="7">16S rRNA dimethylase</fullName>
    </alternativeName>
    <alternativeName>
        <fullName evidence="7">S-adenosylmethionine-6-N', N'-adenosyl(rRNA) dimethyltransferase</fullName>
    </alternativeName>
</protein>
<dbReference type="PROSITE" id="PS01131">
    <property type="entry name" value="RRNA_A_DIMETH"/>
    <property type="match status" value="1"/>
</dbReference>
<dbReference type="FunFam" id="1.10.8.100:FF:000001">
    <property type="entry name" value="Ribosomal RNA small subunit methyltransferase A"/>
    <property type="match status" value="1"/>
</dbReference>
<dbReference type="InterPro" id="IPR023165">
    <property type="entry name" value="rRNA_Ade_diMease-like_C"/>
</dbReference>
<dbReference type="PANTHER" id="PTHR11727">
    <property type="entry name" value="DIMETHYLADENOSINE TRANSFERASE"/>
    <property type="match status" value="1"/>
</dbReference>
<feature type="binding site" evidence="7 8">
    <location>
        <position position="87"/>
    </location>
    <ligand>
        <name>S-adenosyl-L-methionine</name>
        <dbReference type="ChEBI" id="CHEBI:59789"/>
    </ligand>
</feature>
<evidence type="ECO:0000313" key="10">
    <source>
        <dbReference type="EMBL" id="EPD12840.1"/>
    </source>
</evidence>
<evidence type="ECO:0000256" key="6">
    <source>
        <dbReference type="ARBA" id="ARBA00022884"/>
    </source>
</evidence>
<gene>
    <name evidence="7 10" type="primary">ksgA</name>
    <name evidence="7" type="synonym">rsmA</name>
    <name evidence="10" type="ORF">L196_08221</name>
</gene>
<dbReference type="InterPro" id="IPR011530">
    <property type="entry name" value="rRNA_adenine_dimethylase"/>
</dbReference>
<dbReference type="PANTHER" id="PTHR11727:SF7">
    <property type="entry name" value="DIMETHYLADENOSINE TRANSFERASE-RELATED"/>
    <property type="match status" value="1"/>
</dbReference>
<dbReference type="RefSeq" id="WP_016390609.1">
    <property type="nucleotide sequence ID" value="NZ_KE646808.1"/>
</dbReference>
<evidence type="ECO:0000313" key="11">
    <source>
        <dbReference type="Proteomes" id="UP000015462"/>
    </source>
</evidence>
<comment type="function">
    <text evidence="7">Specifically dimethylates two adjacent adenosines (A1518 and A1519) in the loop of a conserved hairpin near the 3'-end of 16S rRNA in the 30S particle. May play a critical role in biogenesis of 30S subunits.</text>
</comment>
<dbReference type="Proteomes" id="UP000015462">
    <property type="component" value="Unassembled WGS sequence"/>
</dbReference>
<dbReference type="SUPFAM" id="SSF53335">
    <property type="entry name" value="S-adenosyl-L-methionine-dependent methyltransferases"/>
    <property type="match status" value="1"/>
</dbReference>
<evidence type="ECO:0000256" key="1">
    <source>
        <dbReference type="ARBA" id="ARBA00022490"/>
    </source>
</evidence>
<dbReference type="InterPro" id="IPR020598">
    <property type="entry name" value="rRNA_Ade_methylase_Trfase_N"/>
</dbReference>
<evidence type="ECO:0000256" key="3">
    <source>
        <dbReference type="ARBA" id="ARBA00022603"/>
    </source>
</evidence>
<evidence type="ECO:0000256" key="7">
    <source>
        <dbReference type="HAMAP-Rule" id="MF_00607"/>
    </source>
</evidence>
<evidence type="ECO:0000256" key="8">
    <source>
        <dbReference type="PROSITE-ProRule" id="PRU01026"/>
    </source>
</evidence>
<feature type="domain" description="Ribosomal RNA adenine methylase transferase N-terminal" evidence="9">
    <location>
        <begin position="21"/>
        <end position="192"/>
    </location>
</feature>
<dbReference type="Gene3D" id="3.40.50.150">
    <property type="entry name" value="Vaccinia Virus protein VP39"/>
    <property type="match status" value="1"/>
</dbReference>
<keyword evidence="5 7" id="KW-0949">S-adenosyl-L-methionine</keyword>
<dbReference type="AlphaFoldDB" id="A0AB33Z0G7"/>
<comment type="subcellular location">
    <subcellularLocation>
        <location evidence="7">Cytoplasm</location>
    </subcellularLocation>
</comment>
<keyword evidence="4 7" id="KW-0808">Transferase</keyword>
<feature type="binding site" evidence="7 8">
    <location>
        <position position="62"/>
    </location>
    <ligand>
        <name>S-adenosyl-L-methionine</name>
        <dbReference type="ChEBI" id="CHEBI:59789"/>
    </ligand>
</feature>
<evidence type="ECO:0000259" key="9">
    <source>
        <dbReference type="SMART" id="SM00650"/>
    </source>
</evidence>
<feature type="binding site" evidence="7 8">
    <location>
        <position position="107"/>
    </location>
    <ligand>
        <name>S-adenosyl-L-methionine</name>
        <dbReference type="ChEBI" id="CHEBI:59789"/>
    </ligand>
</feature>
<keyword evidence="11" id="KW-1185">Reference proteome</keyword>
<keyword evidence="1 7" id="KW-0963">Cytoplasm</keyword>
<feature type="binding site" evidence="7 8">
    <location>
        <position position="14"/>
    </location>
    <ligand>
        <name>S-adenosyl-L-methionine</name>
        <dbReference type="ChEBI" id="CHEBI:59789"/>
    </ligand>
</feature>
<organism evidence="10 11">
    <name type="scientific">Cycloclasticus pugetii</name>
    <dbReference type="NCBI Taxonomy" id="34068"/>
    <lineage>
        <taxon>Bacteria</taxon>
        <taxon>Pseudomonadati</taxon>
        <taxon>Pseudomonadota</taxon>
        <taxon>Gammaproteobacteria</taxon>
        <taxon>Thiotrichales</taxon>
        <taxon>Piscirickettsiaceae</taxon>
        <taxon>Cycloclasticus</taxon>
    </lineage>
</organism>
<dbReference type="Pfam" id="PF00398">
    <property type="entry name" value="RrnaAD"/>
    <property type="match status" value="1"/>
</dbReference>
<dbReference type="GO" id="GO:0003723">
    <property type="term" value="F:RNA binding"/>
    <property type="evidence" value="ECO:0007669"/>
    <property type="project" value="UniProtKB-UniRule"/>
</dbReference>
<feature type="binding site" evidence="7 8">
    <location>
        <position position="16"/>
    </location>
    <ligand>
        <name>S-adenosyl-L-methionine</name>
        <dbReference type="ChEBI" id="CHEBI:59789"/>
    </ligand>
</feature>
<dbReference type="EMBL" id="ASHL01000006">
    <property type="protein sequence ID" value="EPD12840.1"/>
    <property type="molecule type" value="Genomic_DNA"/>
</dbReference>
<dbReference type="GO" id="GO:0052908">
    <property type="term" value="F:16S rRNA (adenine(1518)-N(6)/adenine(1519)-N(6))-dimethyltransferase activity"/>
    <property type="evidence" value="ECO:0007669"/>
    <property type="project" value="UniProtKB-EC"/>
</dbReference>
<comment type="caution">
    <text evidence="10">The sequence shown here is derived from an EMBL/GenBank/DDBJ whole genome shotgun (WGS) entry which is preliminary data.</text>
</comment>
<dbReference type="EC" id="2.1.1.182" evidence="7"/>
<dbReference type="HAMAP" id="MF_00607">
    <property type="entry name" value="16SrRNA_methyltr_A"/>
    <property type="match status" value="1"/>
</dbReference>
<dbReference type="Gene3D" id="1.10.8.100">
    <property type="entry name" value="Ribosomal RNA adenine dimethylase-like, domain 2"/>
    <property type="match status" value="1"/>
</dbReference>
<keyword evidence="2 7" id="KW-0698">rRNA processing</keyword>
<accession>A0AB33Z0G7</accession>
<dbReference type="InterPro" id="IPR020596">
    <property type="entry name" value="rRNA_Ade_Mease_Trfase_CS"/>
</dbReference>
<dbReference type="PROSITE" id="PS51689">
    <property type="entry name" value="SAM_RNA_A_N6_MT"/>
    <property type="match status" value="1"/>
</dbReference>
<dbReference type="InterPro" id="IPR029063">
    <property type="entry name" value="SAM-dependent_MTases_sf"/>
</dbReference>
<evidence type="ECO:0000256" key="4">
    <source>
        <dbReference type="ARBA" id="ARBA00022679"/>
    </source>
</evidence>
<comment type="similarity">
    <text evidence="7">Belongs to the class I-like SAM-binding methyltransferase superfamily. rRNA adenine N(6)-methyltransferase family. RsmA subfamily.</text>
</comment>
<reference evidence="10 11" key="1">
    <citation type="journal article" date="2013" name="Genome Announc.">
        <title>Genome Sequence of the Pyrene- and Fluoranthene-Degrading Bacterium Cycloclasticus sp. Strain PY97M.</title>
        <authorList>
            <person name="Cui Z."/>
            <person name="Xu G."/>
            <person name="Li Q."/>
            <person name="Gao W."/>
            <person name="Zheng L."/>
        </authorList>
    </citation>
    <scope>NUCLEOTIDE SEQUENCE [LARGE SCALE GENOMIC DNA]</scope>
    <source>
        <strain evidence="10 11">PY97M</strain>
    </source>
</reference>
<evidence type="ECO:0000256" key="2">
    <source>
        <dbReference type="ARBA" id="ARBA00022552"/>
    </source>
</evidence>